<dbReference type="Gene3D" id="3.30.200.20">
    <property type="entry name" value="Phosphorylase Kinase, domain 1"/>
    <property type="match status" value="1"/>
</dbReference>
<feature type="region of interest" description="Disordered" evidence="1">
    <location>
        <begin position="525"/>
        <end position="568"/>
    </location>
</feature>
<dbReference type="FunFam" id="1.10.510.10:FF:001565">
    <property type="entry name" value="WNK protein kinase"/>
    <property type="match status" value="1"/>
</dbReference>
<feature type="region of interest" description="Disordered" evidence="1">
    <location>
        <begin position="1"/>
        <end position="29"/>
    </location>
</feature>
<name>A0A9N8VRA2_9GLOM</name>
<dbReference type="PROSITE" id="PS50011">
    <property type="entry name" value="PROTEIN_KINASE_DOM"/>
    <property type="match status" value="1"/>
</dbReference>
<dbReference type="Gene3D" id="1.10.510.10">
    <property type="entry name" value="Transferase(Phosphotransferase) domain 1"/>
    <property type="match status" value="1"/>
</dbReference>
<dbReference type="PANTHER" id="PTHR13902">
    <property type="entry name" value="SERINE/THREONINE-PROTEIN KINASE WNK WITH NO LYSINE -RELATED"/>
    <property type="match status" value="1"/>
</dbReference>
<feature type="compositionally biased region" description="Polar residues" evidence="1">
    <location>
        <begin position="660"/>
        <end position="670"/>
    </location>
</feature>
<feature type="compositionally biased region" description="Polar residues" evidence="1">
    <location>
        <begin position="552"/>
        <end position="568"/>
    </location>
</feature>
<evidence type="ECO:0000256" key="1">
    <source>
        <dbReference type="SAM" id="MobiDB-lite"/>
    </source>
</evidence>
<sequence length="1003" mass="111473">MSNIIPFSNENAENNDDDDDGRPVVVDTDPTGRFERYEECLGIGAYKEVFKAFDQEEAVEVAWCQLKASFSGRKDVEKILNEISILQSLRCENVINFYASWAKKGSDGRDHIIFITELMTSGTLKQYIKRTKGLLKPKLLKQWARQILKGLNYLHTRNPPIIHRDLKCDNIFINGNNGQAKIGDLGLAIIKNRDHVSSVLGTVVYTTLGEFVLLPEFMAPELYEEKYNEKVDIYAFGMCILELVSKEYPYSECNNQAQIFRKVTSGIRPQALDKIKDPKTLEFVELCLRFDPNERPSAAELLEHEFLREDPKDSVSMINEPIAVSEQTQATSPLLSVSYDQNTPETLIATISPPNPQIIQHSTTETITNETAKVKAQSDNTNIEPYDQKKQLPPPNLSIATKTIDAESKTYQVRSATFPPPRHAQQLITDASVDRNVQGEDLFKCDVKIVEKLTREEVTLKMTITEPGQPEMEIKFPFNLEEDTIQNVVAEMVRESILKPEGQMLAQRKIEDIVRQPLLLQSQESYSSLPRSRTSSIHGQTERFHDGAPDGSSGTTPTKVTASANGFPSPNYYSDISSSYGSMELLQTTSHHGISSSVESLPHTSSTRPSWEKEADDEVRKVLSRNDRMNDSFLQPAGTQLTLPAERSVTESVAHEIPVQSPSTMGTTSRTTEDFFSGHSIKRRSSSLSSALPAEVIAQQVSSSAIRPETVATAVGNSLVPSMNEPTATESLLKSPLRLPARPSSEGTVEQLAIRTDPYRVQELLETDAHTGSNFVPTESYDSEGMLVIGEPQHVRHANSSGPQSPAIVPTRDDRARRSSNPLMPNFSIYYTNTPHHIDAYHMSHEHLVRKMPTSSTGSLSSVHSIGALDSSIVQSDFLLREHLHPENLQGTIDGSGLKTGVSIGLGIADAGYTSKSHVSDLRERQRRETQELQAKHEQEWAVLIHRRKMRHKSPHVKATSSVGRSAISPLMHRPVSEMSDHQVGSTSSVSSTSSHGDLRGIF</sequence>
<feature type="domain" description="Protein kinase" evidence="2">
    <location>
        <begin position="35"/>
        <end position="307"/>
    </location>
</feature>
<dbReference type="Pfam" id="PF00069">
    <property type="entry name" value="Pkinase"/>
    <property type="match status" value="1"/>
</dbReference>
<evidence type="ECO:0000313" key="3">
    <source>
        <dbReference type="EMBL" id="CAG8463585.1"/>
    </source>
</evidence>
<evidence type="ECO:0000259" key="2">
    <source>
        <dbReference type="PROSITE" id="PS50011"/>
    </source>
</evidence>
<dbReference type="EMBL" id="CAJVPJ010000039">
    <property type="protein sequence ID" value="CAG8463585.1"/>
    <property type="molecule type" value="Genomic_DNA"/>
</dbReference>
<feature type="compositionally biased region" description="Polar residues" evidence="1">
    <location>
        <begin position="591"/>
        <end position="609"/>
    </location>
</feature>
<proteinExistence type="predicted"/>
<comment type="caution">
    <text evidence="3">The sequence shown here is derived from an EMBL/GenBank/DDBJ whole genome shotgun (WGS) entry which is preliminary data.</text>
</comment>
<evidence type="ECO:0000313" key="4">
    <source>
        <dbReference type="Proteomes" id="UP000789572"/>
    </source>
</evidence>
<dbReference type="InterPro" id="IPR011009">
    <property type="entry name" value="Kinase-like_dom_sf"/>
</dbReference>
<feature type="compositionally biased region" description="Low complexity" evidence="1">
    <location>
        <begin position="525"/>
        <end position="536"/>
    </location>
</feature>
<dbReference type="GO" id="GO:0005524">
    <property type="term" value="F:ATP binding"/>
    <property type="evidence" value="ECO:0007669"/>
    <property type="project" value="InterPro"/>
</dbReference>
<dbReference type="InterPro" id="IPR050588">
    <property type="entry name" value="WNK_Ser-Thr_kinase"/>
</dbReference>
<dbReference type="InterPro" id="IPR008271">
    <property type="entry name" value="Ser/Thr_kinase_AS"/>
</dbReference>
<dbReference type="InterPro" id="IPR000719">
    <property type="entry name" value="Prot_kinase_dom"/>
</dbReference>
<protein>
    <submittedName>
        <fullName evidence="3">8891_t:CDS:1</fullName>
    </submittedName>
</protein>
<feature type="region of interest" description="Disordered" evidence="1">
    <location>
        <begin position="795"/>
        <end position="820"/>
    </location>
</feature>
<feature type="region of interest" description="Disordered" evidence="1">
    <location>
        <begin position="978"/>
        <end position="1003"/>
    </location>
</feature>
<feature type="compositionally biased region" description="Polar residues" evidence="1">
    <location>
        <begin position="1"/>
        <end position="12"/>
    </location>
</feature>
<gene>
    <name evidence="3" type="ORF">POCULU_LOCUS686</name>
</gene>
<accession>A0A9N8VRA2</accession>
<dbReference type="OrthoDB" id="4062651at2759"/>
<dbReference type="SMART" id="SM00220">
    <property type="entry name" value="S_TKc"/>
    <property type="match status" value="1"/>
</dbReference>
<dbReference type="GO" id="GO:0004672">
    <property type="term" value="F:protein kinase activity"/>
    <property type="evidence" value="ECO:0007669"/>
    <property type="project" value="InterPro"/>
</dbReference>
<feature type="region of interest" description="Disordered" evidence="1">
    <location>
        <begin position="591"/>
        <end position="618"/>
    </location>
</feature>
<feature type="region of interest" description="Disordered" evidence="1">
    <location>
        <begin position="658"/>
        <end position="677"/>
    </location>
</feature>
<dbReference type="Proteomes" id="UP000789572">
    <property type="component" value="Unassembled WGS sequence"/>
</dbReference>
<dbReference type="PROSITE" id="PS00108">
    <property type="entry name" value="PROTEIN_KINASE_ST"/>
    <property type="match status" value="1"/>
</dbReference>
<dbReference type="CDD" id="cd13983">
    <property type="entry name" value="STKc_WNK"/>
    <property type="match status" value="1"/>
</dbReference>
<keyword evidence="4" id="KW-1185">Reference proteome</keyword>
<dbReference type="SUPFAM" id="SSF56112">
    <property type="entry name" value="Protein kinase-like (PK-like)"/>
    <property type="match status" value="1"/>
</dbReference>
<feature type="compositionally biased region" description="Low complexity" evidence="1">
    <location>
        <begin position="982"/>
        <end position="996"/>
    </location>
</feature>
<dbReference type="AlphaFoldDB" id="A0A9N8VRA2"/>
<reference evidence="3" key="1">
    <citation type="submission" date="2021-06" db="EMBL/GenBank/DDBJ databases">
        <authorList>
            <person name="Kallberg Y."/>
            <person name="Tangrot J."/>
            <person name="Rosling A."/>
        </authorList>
    </citation>
    <scope>NUCLEOTIDE SEQUENCE</scope>
    <source>
        <strain evidence="3">IA702</strain>
    </source>
</reference>
<organism evidence="3 4">
    <name type="scientific">Paraglomus occultum</name>
    <dbReference type="NCBI Taxonomy" id="144539"/>
    <lineage>
        <taxon>Eukaryota</taxon>
        <taxon>Fungi</taxon>
        <taxon>Fungi incertae sedis</taxon>
        <taxon>Mucoromycota</taxon>
        <taxon>Glomeromycotina</taxon>
        <taxon>Glomeromycetes</taxon>
        <taxon>Paraglomerales</taxon>
        <taxon>Paraglomeraceae</taxon>
        <taxon>Paraglomus</taxon>
    </lineage>
</organism>